<comment type="caution">
    <text evidence="3">The sequence shown here is derived from an EMBL/GenBank/DDBJ whole genome shotgun (WGS) entry which is preliminary data.</text>
</comment>
<dbReference type="Proteomes" id="UP001521116">
    <property type="component" value="Unassembled WGS sequence"/>
</dbReference>
<keyword evidence="2" id="KW-1133">Transmembrane helix</keyword>
<protein>
    <recommendedName>
        <fullName evidence="5">Caspase domain-containing protein</fullName>
    </recommendedName>
</protein>
<evidence type="ECO:0000256" key="1">
    <source>
        <dbReference type="SAM" id="MobiDB-lite"/>
    </source>
</evidence>
<evidence type="ECO:0000313" key="3">
    <source>
        <dbReference type="EMBL" id="KAL1632694.1"/>
    </source>
</evidence>
<reference evidence="3 4" key="1">
    <citation type="submission" date="2024-02" db="EMBL/GenBank/DDBJ databases">
        <title>De novo assembly and annotation of 12 fungi associated with fruit tree decline syndrome in Ontario, Canada.</title>
        <authorList>
            <person name="Sulman M."/>
            <person name="Ellouze W."/>
            <person name="Ilyukhin E."/>
        </authorList>
    </citation>
    <scope>NUCLEOTIDE SEQUENCE [LARGE SCALE GENOMIC DNA]</scope>
    <source>
        <strain evidence="3 4">M1-105</strain>
    </source>
</reference>
<name>A0ABR3SZE2_9PEZI</name>
<evidence type="ECO:0000313" key="4">
    <source>
        <dbReference type="Proteomes" id="UP001521116"/>
    </source>
</evidence>
<feature type="compositionally biased region" description="Polar residues" evidence="1">
    <location>
        <begin position="429"/>
        <end position="443"/>
    </location>
</feature>
<proteinExistence type="predicted"/>
<feature type="region of interest" description="Disordered" evidence="1">
    <location>
        <begin position="410"/>
        <end position="452"/>
    </location>
</feature>
<feature type="region of interest" description="Disordered" evidence="1">
    <location>
        <begin position="1"/>
        <end position="67"/>
    </location>
</feature>
<evidence type="ECO:0000256" key="2">
    <source>
        <dbReference type="SAM" id="Phobius"/>
    </source>
</evidence>
<feature type="compositionally biased region" description="Polar residues" evidence="1">
    <location>
        <begin position="39"/>
        <end position="50"/>
    </location>
</feature>
<keyword evidence="2" id="KW-0472">Membrane</keyword>
<feature type="transmembrane region" description="Helical" evidence="2">
    <location>
        <begin position="500"/>
        <end position="519"/>
    </location>
</feature>
<keyword evidence="4" id="KW-1185">Reference proteome</keyword>
<keyword evidence="2" id="KW-0812">Transmembrane</keyword>
<dbReference type="EMBL" id="JAJVDC020000027">
    <property type="protein sequence ID" value="KAL1632694.1"/>
    <property type="molecule type" value="Genomic_DNA"/>
</dbReference>
<evidence type="ECO:0008006" key="5">
    <source>
        <dbReference type="Google" id="ProtNLM"/>
    </source>
</evidence>
<accession>A0ABR3SZE2</accession>
<organism evidence="3 4">
    <name type="scientific">Neofusicoccum ribis</name>
    <dbReference type="NCBI Taxonomy" id="45134"/>
    <lineage>
        <taxon>Eukaryota</taxon>
        <taxon>Fungi</taxon>
        <taxon>Dikarya</taxon>
        <taxon>Ascomycota</taxon>
        <taxon>Pezizomycotina</taxon>
        <taxon>Dothideomycetes</taxon>
        <taxon>Dothideomycetes incertae sedis</taxon>
        <taxon>Botryosphaeriales</taxon>
        <taxon>Botryosphaeriaceae</taxon>
        <taxon>Neofusicoccum</taxon>
    </lineage>
</organism>
<sequence>MLKTSNRGPTAVQTPGAAGARRQSEGDVSNTDAARRRQSGSQSQPTTPTAPSREPDVGQETKVQQKDSDMQLQWMEGMNKHMDVPDGYAQVAVLIIKWSPELDDTHCQDEVNRLDGVFKEYFRYETQTTQLTKDNPQHHLNGALSNFARKYDGPNNLLIIYYTGHSAFRDSGTLEFYPSRGKNSENIKAKWNRAEDTLFHDTNADTLAILDTCYASNIMKSIDDDTRSYQLLAASAYDRVTAGPGDKSFTTALIQALKLCAEECQERPFSLWKLHDTINHQTHRRSNPCYIHDRLKQHNRHIYLAPLKKDEEQRKKTKEELELRTSDADLVLRFALGTRSLTAKQIDALTRHLSKACKEAEKEAKVNTHRIDWVHYEERRPNFRGTANALVAARKLKLIAARRQTISSAPDLDIPDSLTETMEGDSPAPLSSSNRPIPTSANAENVHIDRSDKTTINTTGDARINAQLSLADGPQALPDKEIREICAVQTPPTQITGVQIVGIVAGSWVLSSLTTYLLVRTLLERK</sequence>
<feature type="compositionally biased region" description="Polar residues" evidence="1">
    <location>
        <begin position="1"/>
        <end position="13"/>
    </location>
</feature>
<gene>
    <name evidence="3" type="ORF">SLS56_003391</name>
</gene>